<comment type="caution">
    <text evidence="3">The sequence shown here is derived from an EMBL/GenBank/DDBJ whole genome shotgun (WGS) entry which is preliminary data.</text>
</comment>
<feature type="region of interest" description="Disordered" evidence="2">
    <location>
        <begin position="347"/>
        <end position="366"/>
    </location>
</feature>
<dbReference type="InterPro" id="IPR016024">
    <property type="entry name" value="ARM-type_fold"/>
</dbReference>
<feature type="compositionally biased region" description="Basic and acidic residues" evidence="2">
    <location>
        <begin position="1074"/>
        <end position="1095"/>
    </location>
</feature>
<feature type="region of interest" description="Disordered" evidence="2">
    <location>
        <begin position="1"/>
        <end position="49"/>
    </location>
</feature>
<feature type="region of interest" description="Disordered" evidence="2">
    <location>
        <begin position="505"/>
        <end position="610"/>
    </location>
</feature>
<dbReference type="InterPro" id="IPR011009">
    <property type="entry name" value="Kinase-like_dom_sf"/>
</dbReference>
<sequence>MDWECLVGLSRSKELSGANGRNTSEDKHGPVKDGASFDNEKTQREQVNENAKHCDAHAQLGEQDQKEWLHNEKLAIESKRKESPFLTRREKFKNEFLRRIVPWEKLRVSWDNFPYCINEHTKNILVECVASHLKHKKCTTSYGARLSSSSGRIMLQIVPGTELYRERTVKALARDLQVPLLVLDSSVLAPYDFGEDESESDDSAGSVEETCSESEVEDDNDAVNEEEWTSSAEAKSDCSDDDAVDLEANAEAALKKLLPCSLEEFEKVCSLKYQLSDRRYYTAYRPVQIGGVVWSDLGMHFLRDASLISTLRSGIGDNTVTWKAAPVVSRVSEGKRHLMMMSRVSGECDSSSESMKNESAGTSETSKRPLHKGNFFQLALHCSHYSLVCDSNVSNSSNCCMFLRALFLSQDDNPPIPDSLSPDITDFLRQCFKKDATQRPDAKTLLSHPWILKSKPALNSFRHSGAIRSVQEDASVDTVILNGDKQGTDQNSSVDKTEASVADFEAQVFKDNSSNDDEVEERTDKLDNDLHSDQVPTLAIHEKSSLKTSSGRPSMNKVAAACAPLHGSTDMHDQDQALSNGDMESPDVRGKNIDRRDGGKTNSTHVKNESFVFASRSQDNGLQKAVKTSMNLGGNELSKFSDTPRDASLDDLFHPLDKNPEDRAAEASTSHMNQGNAVVVDAGKNDLATRLRATIAQKQMENEMGQTNGCGDLFSLMMGVLKDGVIDIDGLVFDEKLPLENLFPLQAVEFSRLVGLLRPEESEEVIVFACQKLISIFHQRPEQEIVFITQHGLLPLMELLEVPKTRVIFSVLQLINQIVKDNTDFQENACLVGLIPVVMSFAGPDRPREVRVEAAYFLQQLCQSSSLTLQMFIACRGIPILVGFLEADHAKYRDMVHLAIDGMWQVFKLQRSTPRNDFCRIAAKNGILFRLVNTLYSLNEATRLASISVGTGIPLDGLAQRPRSGPLDSNHPIFNQSEPTFSASDQPDILKFRHGMIDHSLPSVTLEPSRASTSHSQRLDAIHPDARYLGTDTGGPQSSNEIIEVAVSSKLPDPAAIGKAANMGIKEPAGIVSKEQDTLDQWKSDPSRPEIEFRQPRVTGSTQRTSTDRPPKLIESASNGLASVVSAQSEQVRPLLSLLEKEPPSKHFSGQLEYARHLSGVERHESILPLLHASEKKTNGELDFLMTEFAEVSGRGRENGNLDSMPRISHKTVGKKVGAIAPNEGATSTSGIVSQTSGVLSGSGVLNARPGSATSSGLLSQMVSAEVAREYLEKVADLLLEFSQADTSVKSCMCSQSLLNRLFQMFNRIELPILLKILKCIDNLSTDPNCLENLQRADAIKYLIPNLELKDGLLVDHIHSEAGLPKLLPIIFVVLNALFNLCKINKRRQEQAAENGIIPHLMNFIMSDSPLKPHALPLLCDMAHASRNSREQLRAHGGLDVYLSLLDDMVWSVTTLDSIAVCLAHDNDNHKVEQALLKKDAVQKLVKFFQCCPEQQFVHILEPFLKIITKSSRINTTLAVNGLTPLLIARLDHQDAIARLNLLKLIKVKFATPYCPVLTFTSALRNYKL</sequence>
<evidence type="ECO:0000313" key="3">
    <source>
        <dbReference type="EMBL" id="KAB5547995.1"/>
    </source>
</evidence>
<dbReference type="SUPFAM" id="SSF56112">
    <property type="entry name" value="Protein kinase-like (PK-like)"/>
    <property type="match status" value="1"/>
</dbReference>
<protein>
    <recommendedName>
        <fullName evidence="5">Protein kinase domain-containing protein</fullName>
    </recommendedName>
</protein>
<feature type="compositionally biased region" description="Basic and acidic residues" evidence="2">
    <location>
        <begin position="586"/>
        <end position="599"/>
    </location>
</feature>
<gene>
    <name evidence="3" type="ORF">DKX38_011401</name>
</gene>
<feature type="compositionally biased region" description="Basic and acidic residues" evidence="2">
    <location>
        <begin position="38"/>
        <end position="49"/>
    </location>
</feature>
<evidence type="ECO:0008006" key="5">
    <source>
        <dbReference type="Google" id="ProtNLM"/>
    </source>
</evidence>
<feature type="compositionally biased region" description="Basic and acidic residues" evidence="2">
    <location>
        <begin position="522"/>
        <end position="532"/>
    </location>
</feature>
<feature type="compositionally biased region" description="Acidic residues" evidence="2">
    <location>
        <begin position="210"/>
        <end position="228"/>
    </location>
</feature>
<proteinExistence type="predicted"/>
<accession>A0A5N5LYL3</accession>
<feature type="region of interest" description="Disordered" evidence="2">
    <location>
        <begin position="1068"/>
        <end position="1112"/>
    </location>
</feature>
<keyword evidence="4" id="KW-1185">Reference proteome</keyword>
<dbReference type="Proteomes" id="UP000326939">
    <property type="component" value="Chromosome 7"/>
</dbReference>
<evidence type="ECO:0000256" key="2">
    <source>
        <dbReference type="SAM" id="MobiDB-lite"/>
    </source>
</evidence>
<dbReference type="PANTHER" id="PTHR46618">
    <property type="entry name" value="ARMADILLO REPEAT-CONTAINING PROTEIN 3"/>
    <property type="match status" value="1"/>
</dbReference>
<dbReference type="Gene3D" id="1.10.510.10">
    <property type="entry name" value="Transferase(Phosphotransferase) domain 1"/>
    <property type="match status" value="1"/>
</dbReference>
<organism evidence="3 4">
    <name type="scientific">Salix brachista</name>
    <dbReference type="NCBI Taxonomy" id="2182728"/>
    <lineage>
        <taxon>Eukaryota</taxon>
        <taxon>Viridiplantae</taxon>
        <taxon>Streptophyta</taxon>
        <taxon>Embryophyta</taxon>
        <taxon>Tracheophyta</taxon>
        <taxon>Spermatophyta</taxon>
        <taxon>Magnoliopsida</taxon>
        <taxon>eudicotyledons</taxon>
        <taxon>Gunneridae</taxon>
        <taxon>Pentapetalae</taxon>
        <taxon>rosids</taxon>
        <taxon>fabids</taxon>
        <taxon>Malpighiales</taxon>
        <taxon>Salicaceae</taxon>
        <taxon>Saliceae</taxon>
        <taxon>Salix</taxon>
    </lineage>
</organism>
<evidence type="ECO:0000256" key="1">
    <source>
        <dbReference type="ARBA" id="ARBA00022737"/>
    </source>
</evidence>
<name>A0A5N5LYL3_9ROSI</name>
<dbReference type="Gene3D" id="1.25.10.10">
    <property type="entry name" value="Leucine-rich Repeat Variant"/>
    <property type="match status" value="2"/>
</dbReference>
<dbReference type="EMBL" id="VDCV01000007">
    <property type="protein sequence ID" value="KAB5547995.1"/>
    <property type="molecule type" value="Genomic_DNA"/>
</dbReference>
<feature type="region of interest" description="Disordered" evidence="2">
    <location>
        <begin position="194"/>
        <end position="240"/>
    </location>
</feature>
<dbReference type="InterPro" id="IPR052441">
    <property type="entry name" value="Armadillo-Ser/Thr_Kinase"/>
</dbReference>
<feature type="compositionally biased region" description="Polar residues" evidence="2">
    <location>
        <begin position="348"/>
        <end position="364"/>
    </location>
</feature>
<reference evidence="4" key="1">
    <citation type="journal article" date="2019" name="Gigascience">
        <title>De novo genome assembly of the endangered Acer yangbiense, a plant species with extremely small populations endemic to Yunnan Province, China.</title>
        <authorList>
            <person name="Yang J."/>
            <person name="Wariss H.M."/>
            <person name="Tao L."/>
            <person name="Zhang R."/>
            <person name="Yun Q."/>
            <person name="Hollingsworth P."/>
            <person name="Dao Z."/>
            <person name="Luo G."/>
            <person name="Guo H."/>
            <person name="Ma Y."/>
            <person name="Sun W."/>
        </authorList>
    </citation>
    <scope>NUCLEOTIDE SEQUENCE [LARGE SCALE GENOMIC DNA]</scope>
    <source>
        <strain evidence="4">cv. br00</strain>
    </source>
</reference>
<dbReference type="SUPFAM" id="SSF48371">
    <property type="entry name" value="ARM repeat"/>
    <property type="match status" value="1"/>
</dbReference>
<keyword evidence="1" id="KW-0677">Repeat</keyword>
<dbReference type="InterPro" id="IPR011989">
    <property type="entry name" value="ARM-like"/>
</dbReference>
<evidence type="ECO:0000313" key="4">
    <source>
        <dbReference type="Proteomes" id="UP000326939"/>
    </source>
</evidence>
<dbReference type="FunFam" id="1.25.10.10:FF:000278">
    <property type="entry name" value="MAP3K epsilon protein kinase 1"/>
    <property type="match status" value="1"/>
</dbReference>
<dbReference type="PANTHER" id="PTHR46618:SF1">
    <property type="entry name" value="ARMADILLO REPEAT-CONTAINING PROTEIN 3"/>
    <property type="match status" value="1"/>
</dbReference>